<keyword evidence="2" id="KW-1133">Transmembrane helix</keyword>
<protein>
    <submittedName>
        <fullName evidence="3">Uncharacterized protein</fullName>
    </submittedName>
</protein>
<feature type="transmembrane region" description="Helical" evidence="2">
    <location>
        <begin position="137"/>
        <end position="154"/>
    </location>
</feature>
<sequence>MSEKNDNPMPDSNEIVNINEMIDKSSENGRHFVSLDGVELTTKELNVTPPSDSGSSDNDVNGNESSSVGTPESYDLEHNRPVRYRKLSYETVRQRVTATYDQDIVHRYSSALDVLASFIKGHKIIYMESQSHTVGKLHYLMFPAIFLSGLVSVLQSPLQCSNNGEIALASISAIVAFMLAIINYMKLDAKSEAHKISAHQYDKLQSFVEFQSGQVLLFSDPVLSKHSIPQEIAREKRDADAFYYMNSSSDEEENIKHQQATTTRIAAKVKLISKNRSEAETDLTKNMKNLVKSVEEKICDIKETNHFVIPRKIRYRYPIIYNTNVFSIIKKIDDYRTKTITTMKNVKNELRFLKGLQKYRQRDFTDKHQLRSETLFKQKRNLVNTVLFLNTACSLIDKMFQQEITNAELDKKHWVRSICRDIAAVFGCDITHPDHKDPESCGGHMLNKILGSDCHKELTDSDIENLRFSTASGSDKNV</sequence>
<feature type="transmembrane region" description="Helical" evidence="2">
    <location>
        <begin position="166"/>
        <end position="185"/>
    </location>
</feature>
<evidence type="ECO:0000313" key="3">
    <source>
        <dbReference type="EMBL" id="QHU30355.1"/>
    </source>
</evidence>
<dbReference type="AlphaFoldDB" id="A0A6C0LK34"/>
<evidence type="ECO:0000256" key="1">
    <source>
        <dbReference type="SAM" id="MobiDB-lite"/>
    </source>
</evidence>
<keyword evidence="2" id="KW-0472">Membrane</keyword>
<keyword evidence="2" id="KW-0812">Transmembrane</keyword>
<feature type="region of interest" description="Disordered" evidence="1">
    <location>
        <begin position="45"/>
        <end position="77"/>
    </location>
</feature>
<name>A0A6C0LK34_9ZZZZ</name>
<dbReference type="EMBL" id="MN740505">
    <property type="protein sequence ID" value="QHU30355.1"/>
    <property type="molecule type" value="Genomic_DNA"/>
</dbReference>
<proteinExistence type="predicted"/>
<accession>A0A6C0LK34</accession>
<organism evidence="3">
    <name type="scientific">viral metagenome</name>
    <dbReference type="NCBI Taxonomy" id="1070528"/>
    <lineage>
        <taxon>unclassified sequences</taxon>
        <taxon>metagenomes</taxon>
        <taxon>organismal metagenomes</taxon>
    </lineage>
</organism>
<feature type="compositionally biased region" description="Low complexity" evidence="1">
    <location>
        <begin position="51"/>
        <end position="69"/>
    </location>
</feature>
<reference evidence="3" key="1">
    <citation type="journal article" date="2020" name="Nature">
        <title>Giant virus diversity and host interactions through global metagenomics.</title>
        <authorList>
            <person name="Schulz F."/>
            <person name="Roux S."/>
            <person name="Paez-Espino D."/>
            <person name="Jungbluth S."/>
            <person name="Walsh D.A."/>
            <person name="Denef V.J."/>
            <person name="McMahon K.D."/>
            <person name="Konstantinidis K.T."/>
            <person name="Eloe-Fadrosh E.A."/>
            <person name="Kyrpides N.C."/>
            <person name="Woyke T."/>
        </authorList>
    </citation>
    <scope>NUCLEOTIDE SEQUENCE</scope>
    <source>
        <strain evidence="3">GVMAG-M-3300027833-11</strain>
    </source>
</reference>
<evidence type="ECO:0000256" key="2">
    <source>
        <dbReference type="SAM" id="Phobius"/>
    </source>
</evidence>